<accession>A0A9D7SWE0</accession>
<dbReference type="Proteomes" id="UP000808337">
    <property type="component" value="Unassembled WGS sequence"/>
</dbReference>
<dbReference type="AlphaFoldDB" id="A0A9D7SWE0"/>
<proteinExistence type="predicted"/>
<comment type="catalytic activity">
    <reaction evidence="3">
        <text>uridine + phosphate = alpha-D-ribose 1-phosphate + uracil</text>
        <dbReference type="Rhea" id="RHEA:24388"/>
        <dbReference type="ChEBI" id="CHEBI:16704"/>
        <dbReference type="ChEBI" id="CHEBI:17568"/>
        <dbReference type="ChEBI" id="CHEBI:43474"/>
        <dbReference type="ChEBI" id="CHEBI:57720"/>
        <dbReference type="EC" id="2.4.2.3"/>
    </reaction>
</comment>
<dbReference type="GO" id="GO:0004731">
    <property type="term" value="F:purine-nucleoside phosphorylase activity"/>
    <property type="evidence" value="ECO:0007669"/>
    <property type="project" value="TreeGrafter"/>
</dbReference>
<evidence type="ECO:0000256" key="2">
    <source>
        <dbReference type="ARBA" id="ARBA00021980"/>
    </source>
</evidence>
<dbReference type="EC" id="2.4.2.3" evidence="1"/>
<dbReference type="Gene3D" id="3.40.50.1580">
    <property type="entry name" value="Nucleoside phosphorylase domain"/>
    <property type="match status" value="1"/>
</dbReference>
<name>A0A9D7SWE0_9BACT</name>
<dbReference type="InterPro" id="IPR000845">
    <property type="entry name" value="Nucleoside_phosphorylase_d"/>
</dbReference>
<dbReference type="Pfam" id="PF01048">
    <property type="entry name" value="PNP_UDP_1"/>
    <property type="match status" value="1"/>
</dbReference>
<evidence type="ECO:0000256" key="1">
    <source>
        <dbReference type="ARBA" id="ARBA00011888"/>
    </source>
</evidence>
<comment type="caution">
    <text evidence="5">The sequence shown here is derived from an EMBL/GenBank/DDBJ whole genome shotgun (WGS) entry which is preliminary data.</text>
</comment>
<gene>
    <name evidence="5" type="ORF">IPP15_13550</name>
</gene>
<sequence length="290" mass="32734">MSGQFSDTDLILNPDGSVYHLHLRDEHIADHVIVVGDQGRVAQISKHFDKTESQIQNREFVTHTGYIGQNRITVLSTGIGTDNIDIAINELDAAINIDPKTRQQKSVKRKLNIVRIGTSGTLQEDIEVGSSVISQFGLGFDGVLHYYKYHYDALENELQKKIREHLNWNAPLAYPYVCKVSTPLFNKLAEGMIPGITATSPGFYGPQGRRLRLEPLYPDINSRLQSFSHLNYRITNFEMETSALYGLGNLLGHHCCTCCTIIANRITKKFSKDYHKDVEKLIGVVLERIF</sequence>
<feature type="domain" description="Nucleoside phosphorylase" evidence="4">
    <location>
        <begin position="31"/>
        <end position="268"/>
    </location>
</feature>
<dbReference type="GO" id="GO:0005829">
    <property type="term" value="C:cytosol"/>
    <property type="evidence" value="ECO:0007669"/>
    <property type="project" value="TreeGrafter"/>
</dbReference>
<dbReference type="CDD" id="cd00436">
    <property type="entry name" value="UP_TbUP-like"/>
    <property type="match status" value="1"/>
</dbReference>
<organism evidence="5 6">
    <name type="scientific">Candidatus Opimibacter skivensis</name>
    <dbReference type="NCBI Taxonomy" id="2982028"/>
    <lineage>
        <taxon>Bacteria</taxon>
        <taxon>Pseudomonadati</taxon>
        <taxon>Bacteroidota</taxon>
        <taxon>Saprospiria</taxon>
        <taxon>Saprospirales</taxon>
        <taxon>Saprospiraceae</taxon>
        <taxon>Candidatus Opimibacter</taxon>
    </lineage>
</organism>
<evidence type="ECO:0000259" key="4">
    <source>
        <dbReference type="Pfam" id="PF01048"/>
    </source>
</evidence>
<dbReference type="GO" id="GO:0004850">
    <property type="term" value="F:uridine phosphorylase activity"/>
    <property type="evidence" value="ECO:0007669"/>
    <property type="project" value="UniProtKB-EC"/>
</dbReference>
<dbReference type="InterPro" id="IPR035994">
    <property type="entry name" value="Nucleoside_phosphorylase_sf"/>
</dbReference>
<evidence type="ECO:0000313" key="6">
    <source>
        <dbReference type="Proteomes" id="UP000808337"/>
    </source>
</evidence>
<dbReference type="SUPFAM" id="SSF53167">
    <property type="entry name" value="Purine and uridine phosphorylases"/>
    <property type="match status" value="1"/>
</dbReference>
<dbReference type="PANTHER" id="PTHR43691">
    <property type="entry name" value="URIDINE PHOSPHORYLASE"/>
    <property type="match status" value="1"/>
</dbReference>
<dbReference type="GO" id="GO:0006152">
    <property type="term" value="P:purine nucleoside catabolic process"/>
    <property type="evidence" value="ECO:0007669"/>
    <property type="project" value="TreeGrafter"/>
</dbReference>
<evidence type="ECO:0000313" key="5">
    <source>
        <dbReference type="EMBL" id="MBK9983391.1"/>
    </source>
</evidence>
<protein>
    <recommendedName>
        <fullName evidence="2">Uridine phosphorylase</fullName>
        <ecNumber evidence="1">2.4.2.3</ecNumber>
    </recommendedName>
</protein>
<dbReference type="PANTHER" id="PTHR43691:SF11">
    <property type="entry name" value="FI09636P-RELATED"/>
    <property type="match status" value="1"/>
</dbReference>
<dbReference type="EMBL" id="JADKGY010000019">
    <property type="protein sequence ID" value="MBK9983391.1"/>
    <property type="molecule type" value="Genomic_DNA"/>
</dbReference>
<reference evidence="5 6" key="1">
    <citation type="submission" date="2020-10" db="EMBL/GenBank/DDBJ databases">
        <title>Connecting structure to function with the recovery of over 1000 high-quality activated sludge metagenome-assembled genomes encoding full-length rRNA genes using long-read sequencing.</title>
        <authorList>
            <person name="Singleton C.M."/>
            <person name="Petriglieri F."/>
            <person name="Kristensen J.M."/>
            <person name="Kirkegaard R.H."/>
            <person name="Michaelsen T.Y."/>
            <person name="Andersen M.H."/>
            <person name="Karst S.M."/>
            <person name="Dueholm M.S."/>
            <person name="Nielsen P.H."/>
            <person name="Albertsen M."/>
        </authorList>
    </citation>
    <scope>NUCLEOTIDE SEQUENCE [LARGE SCALE GENOMIC DNA]</scope>
    <source>
        <strain evidence="5">Ribe_18-Q3-R11-54_MAXAC.273</strain>
    </source>
</reference>
<evidence type="ECO:0000256" key="3">
    <source>
        <dbReference type="ARBA" id="ARBA00048447"/>
    </source>
</evidence>